<reference evidence="1 2" key="1">
    <citation type="submission" date="2024-03" db="EMBL/GenBank/DDBJ databases">
        <title>YIM 134122 draft genome.</title>
        <authorList>
            <person name="Zuo S."/>
            <person name="Xiong L."/>
        </authorList>
    </citation>
    <scope>NUCLEOTIDE SEQUENCE [LARGE SCALE GENOMIC DNA]</scope>
    <source>
        <strain evidence="1 2">YIM 134122</strain>
    </source>
</reference>
<dbReference type="InterPro" id="IPR014825">
    <property type="entry name" value="DNA_alkylation"/>
</dbReference>
<sequence>MIASVPDVADWIDAALQLEASPYRADAERERLGSDLDFYGASVGIVRGTVRDAGRRYPELGHDEVTALSSELWRRPVFERRLAAVVLLQSHARELIGTDLTRIEGFVREGRMPELVDLLAVDVVGPMLRALDRRGRARAELVLDRWARDPDVWLRRAAVLAALRELKAGGIAVDHDRLERRLRSAQDAASIADPALQDAVDRVRATLE</sequence>
<dbReference type="RefSeq" id="WP_342113844.1">
    <property type="nucleotide sequence ID" value="NZ_JBCAUN010000002.1"/>
</dbReference>
<proteinExistence type="predicted"/>
<dbReference type="Proteomes" id="UP001425155">
    <property type="component" value="Unassembled WGS sequence"/>
</dbReference>
<keyword evidence="2" id="KW-1185">Reference proteome</keyword>
<gene>
    <name evidence="1" type="ORF">WJX64_10660</name>
</gene>
<dbReference type="SUPFAM" id="SSF48371">
    <property type="entry name" value="ARM repeat"/>
    <property type="match status" value="1"/>
</dbReference>
<protein>
    <submittedName>
        <fullName evidence="1">DNA alkylation repair protein</fullName>
    </submittedName>
</protein>
<comment type="caution">
    <text evidence="1">The sequence shown here is derived from an EMBL/GenBank/DDBJ whole genome shotgun (WGS) entry which is preliminary data.</text>
</comment>
<dbReference type="Pfam" id="PF08713">
    <property type="entry name" value="DNA_alkylation"/>
    <property type="match status" value="1"/>
</dbReference>
<accession>A0ABU9W4T2</accession>
<organism evidence="1 2">
    <name type="scientific">Leifsonia stereocauli</name>
    <dbReference type="NCBI Taxonomy" id="3134136"/>
    <lineage>
        <taxon>Bacteria</taxon>
        <taxon>Bacillati</taxon>
        <taxon>Actinomycetota</taxon>
        <taxon>Actinomycetes</taxon>
        <taxon>Micrococcales</taxon>
        <taxon>Microbacteriaceae</taxon>
        <taxon>Leifsonia</taxon>
    </lineage>
</organism>
<evidence type="ECO:0000313" key="1">
    <source>
        <dbReference type="EMBL" id="MEN1947009.1"/>
    </source>
</evidence>
<name>A0ABU9W4T2_9MICO</name>
<dbReference type="EMBL" id="JBCLVG010000002">
    <property type="protein sequence ID" value="MEN1947009.1"/>
    <property type="molecule type" value="Genomic_DNA"/>
</dbReference>
<dbReference type="InterPro" id="IPR016024">
    <property type="entry name" value="ARM-type_fold"/>
</dbReference>
<evidence type="ECO:0000313" key="2">
    <source>
        <dbReference type="Proteomes" id="UP001425155"/>
    </source>
</evidence>
<dbReference type="Gene3D" id="1.25.10.90">
    <property type="match status" value="1"/>
</dbReference>